<comment type="caution">
    <text evidence="4">The sequence shown here is derived from an EMBL/GenBank/DDBJ whole genome shotgun (WGS) entry which is preliminary data.</text>
</comment>
<feature type="modified residue" description="4-aspartylphosphate" evidence="1">
    <location>
        <position position="54"/>
    </location>
</feature>
<dbReference type="PANTHER" id="PTHR37299:SF1">
    <property type="entry name" value="STAGE 0 SPORULATION PROTEIN A HOMOLOG"/>
    <property type="match status" value="1"/>
</dbReference>
<dbReference type="InterPro" id="IPR001789">
    <property type="entry name" value="Sig_transdc_resp-reg_receiver"/>
</dbReference>
<dbReference type="PROSITE" id="PS50930">
    <property type="entry name" value="HTH_LYTTR"/>
    <property type="match status" value="1"/>
</dbReference>
<feature type="domain" description="Response regulatory" evidence="2">
    <location>
        <begin position="3"/>
        <end position="114"/>
    </location>
</feature>
<reference evidence="4 5" key="1">
    <citation type="submission" date="2024-09" db="EMBL/GenBank/DDBJ databases">
        <authorList>
            <person name="Sun Q."/>
            <person name="Mori K."/>
        </authorList>
    </citation>
    <scope>NUCLEOTIDE SEQUENCE [LARGE SCALE GENOMIC DNA]</scope>
    <source>
        <strain evidence="4 5">CECT 8460</strain>
    </source>
</reference>
<proteinExistence type="predicted"/>
<dbReference type="Pfam" id="PF04397">
    <property type="entry name" value="LytTR"/>
    <property type="match status" value="1"/>
</dbReference>
<dbReference type="InterPro" id="IPR007492">
    <property type="entry name" value="LytTR_DNA-bd_dom"/>
</dbReference>
<dbReference type="SUPFAM" id="SSF52172">
    <property type="entry name" value="CheY-like"/>
    <property type="match status" value="1"/>
</dbReference>
<dbReference type="Gene3D" id="3.40.50.2300">
    <property type="match status" value="1"/>
</dbReference>
<dbReference type="PROSITE" id="PS50110">
    <property type="entry name" value="RESPONSE_REGULATORY"/>
    <property type="match status" value="1"/>
</dbReference>
<dbReference type="Gene3D" id="2.40.50.40">
    <property type="match status" value="1"/>
</dbReference>
<dbReference type="PANTHER" id="PTHR37299">
    <property type="entry name" value="TRANSCRIPTIONAL REGULATOR-RELATED"/>
    <property type="match status" value="1"/>
</dbReference>
<protein>
    <submittedName>
        <fullName evidence="4">LytR/AlgR family response regulator transcription factor</fullName>
    </submittedName>
</protein>
<accession>A0ABV5GD55</accession>
<keyword evidence="5" id="KW-1185">Reference proteome</keyword>
<dbReference type="InterPro" id="IPR011006">
    <property type="entry name" value="CheY-like_superfamily"/>
</dbReference>
<name>A0ABV5GD55_9FLAO</name>
<feature type="domain" description="HTH LytTR-type" evidence="3">
    <location>
        <begin position="127"/>
        <end position="226"/>
    </location>
</feature>
<evidence type="ECO:0000259" key="2">
    <source>
        <dbReference type="PROSITE" id="PS50110"/>
    </source>
</evidence>
<dbReference type="EMBL" id="JBHMFB010000012">
    <property type="protein sequence ID" value="MFB9088999.1"/>
    <property type="molecule type" value="Genomic_DNA"/>
</dbReference>
<dbReference type="Pfam" id="PF00072">
    <property type="entry name" value="Response_reg"/>
    <property type="match status" value="1"/>
</dbReference>
<dbReference type="Proteomes" id="UP001589576">
    <property type="component" value="Unassembled WGS sequence"/>
</dbReference>
<evidence type="ECO:0000256" key="1">
    <source>
        <dbReference type="PROSITE-ProRule" id="PRU00169"/>
    </source>
</evidence>
<evidence type="ECO:0000259" key="3">
    <source>
        <dbReference type="PROSITE" id="PS50930"/>
    </source>
</evidence>
<sequence>MIKAIALDDEPLSLELIDAFCLQTNEVDLVKKFTNPKEALKYLRKFPVDLIFLDINMPNISGIEVLKEINQNTEAIFITAHSEYAVESYNLNAIDYLLKPFELDRFLLAIKKVKSKISLENQEEKAIFVRSDYRLIKIYLSEIQHIESQADYLTIICKNENQIVTRMTMIEMLTLLPTNHFIRVHRSFILPISEIKIIRDKKIILKSIEIPIGISYEKEVNTIFLK</sequence>
<dbReference type="InterPro" id="IPR046947">
    <property type="entry name" value="LytR-like"/>
</dbReference>
<dbReference type="RefSeq" id="WP_290284249.1">
    <property type="nucleotide sequence ID" value="NZ_JAUFQN010000019.1"/>
</dbReference>
<dbReference type="SMART" id="SM00448">
    <property type="entry name" value="REC"/>
    <property type="match status" value="1"/>
</dbReference>
<gene>
    <name evidence="4" type="ORF">ACFFUU_05245</name>
</gene>
<organism evidence="4 5">
    <name type="scientific">Flavobacterium paronense</name>
    <dbReference type="NCBI Taxonomy" id="1392775"/>
    <lineage>
        <taxon>Bacteria</taxon>
        <taxon>Pseudomonadati</taxon>
        <taxon>Bacteroidota</taxon>
        <taxon>Flavobacteriia</taxon>
        <taxon>Flavobacteriales</taxon>
        <taxon>Flavobacteriaceae</taxon>
        <taxon>Flavobacterium</taxon>
    </lineage>
</organism>
<evidence type="ECO:0000313" key="4">
    <source>
        <dbReference type="EMBL" id="MFB9088999.1"/>
    </source>
</evidence>
<evidence type="ECO:0000313" key="5">
    <source>
        <dbReference type="Proteomes" id="UP001589576"/>
    </source>
</evidence>
<keyword evidence="1" id="KW-0597">Phosphoprotein</keyword>
<dbReference type="SMART" id="SM00850">
    <property type="entry name" value="LytTR"/>
    <property type="match status" value="1"/>
</dbReference>